<keyword evidence="4" id="KW-1185">Reference proteome</keyword>
<dbReference type="EMBL" id="ML119117">
    <property type="protein sequence ID" value="RPB14611.1"/>
    <property type="molecule type" value="Genomic_DNA"/>
</dbReference>
<dbReference type="GO" id="GO:0061630">
    <property type="term" value="F:ubiquitin protein ligase activity"/>
    <property type="evidence" value="ECO:0007669"/>
    <property type="project" value="TreeGrafter"/>
</dbReference>
<reference evidence="3 4" key="1">
    <citation type="journal article" date="2018" name="Nat. Ecol. Evol.">
        <title>Pezizomycetes genomes reveal the molecular basis of ectomycorrhizal truffle lifestyle.</title>
        <authorList>
            <person name="Murat C."/>
            <person name="Payen T."/>
            <person name="Noel B."/>
            <person name="Kuo A."/>
            <person name="Morin E."/>
            <person name="Chen J."/>
            <person name="Kohler A."/>
            <person name="Krizsan K."/>
            <person name="Balestrini R."/>
            <person name="Da Silva C."/>
            <person name="Montanini B."/>
            <person name="Hainaut M."/>
            <person name="Levati E."/>
            <person name="Barry K.W."/>
            <person name="Belfiori B."/>
            <person name="Cichocki N."/>
            <person name="Clum A."/>
            <person name="Dockter R.B."/>
            <person name="Fauchery L."/>
            <person name="Guy J."/>
            <person name="Iotti M."/>
            <person name="Le Tacon F."/>
            <person name="Lindquist E.A."/>
            <person name="Lipzen A."/>
            <person name="Malagnac F."/>
            <person name="Mello A."/>
            <person name="Molinier V."/>
            <person name="Miyauchi S."/>
            <person name="Poulain J."/>
            <person name="Riccioni C."/>
            <person name="Rubini A."/>
            <person name="Sitrit Y."/>
            <person name="Splivallo R."/>
            <person name="Traeger S."/>
            <person name="Wang M."/>
            <person name="Zifcakova L."/>
            <person name="Wipf D."/>
            <person name="Zambonelli A."/>
            <person name="Paolocci F."/>
            <person name="Nowrousian M."/>
            <person name="Ottonello S."/>
            <person name="Baldrian P."/>
            <person name="Spatafora J.W."/>
            <person name="Henrissat B."/>
            <person name="Nagy L.G."/>
            <person name="Aury J.M."/>
            <person name="Wincker P."/>
            <person name="Grigoriev I.V."/>
            <person name="Bonfante P."/>
            <person name="Martin F.M."/>
        </authorList>
    </citation>
    <scope>NUCLEOTIDE SEQUENCE [LARGE SCALE GENOMIC DNA]</scope>
    <source>
        <strain evidence="3 4">CCBAS932</strain>
    </source>
</reference>
<evidence type="ECO:0000256" key="1">
    <source>
        <dbReference type="SAM" id="MobiDB-lite"/>
    </source>
</evidence>
<protein>
    <recommendedName>
        <fullName evidence="5">RING-type domain-containing protein</fullName>
    </recommendedName>
</protein>
<feature type="compositionally biased region" description="Polar residues" evidence="1">
    <location>
        <begin position="660"/>
        <end position="669"/>
    </location>
</feature>
<feature type="transmembrane region" description="Helical" evidence="2">
    <location>
        <begin position="81"/>
        <end position="100"/>
    </location>
</feature>
<feature type="transmembrane region" description="Helical" evidence="2">
    <location>
        <begin position="352"/>
        <end position="370"/>
    </location>
</feature>
<feature type="transmembrane region" description="Helical" evidence="2">
    <location>
        <begin position="390"/>
        <end position="416"/>
    </location>
</feature>
<dbReference type="Proteomes" id="UP000277580">
    <property type="component" value="Unassembled WGS sequence"/>
</dbReference>
<dbReference type="InterPro" id="IPR013083">
    <property type="entry name" value="Znf_RING/FYVE/PHD"/>
</dbReference>
<accession>A0A3N4L210</accession>
<dbReference type="Gene3D" id="3.30.40.10">
    <property type="entry name" value="Zinc/RING finger domain, C3HC4 (zinc finger)"/>
    <property type="match status" value="1"/>
</dbReference>
<keyword evidence="2" id="KW-0812">Transmembrane</keyword>
<organism evidence="3 4">
    <name type="scientific">Morchella conica CCBAS932</name>
    <dbReference type="NCBI Taxonomy" id="1392247"/>
    <lineage>
        <taxon>Eukaryota</taxon>
        <taxon>Fungi</taxon>
        <taxon>Dikarya</taxon>
        <taxon>Ascomycota</taxon>
        <taxon>Pezizomycotina</taxon>
        <taxon>Pezizomycetes</taxon>
        <taxon>Pezizales</taxon>
        <taxon>Morchellaceae</taxon>
        <taxon>Morchella</taxon>
    </lineage>
</organism>
<dbReference type="GO" id="GO:0006511">
    <property type="term" value="P:ubiquitin-dependent protein catabolic process"/>
    <property type="evidence" value="ECO:0007669"/>
    <property type="project" value="TreeGrafter"/>
</dbReference>
<feature type="transmembrane region" description="Helical" evidence="2">
    <location>
        <begin position="324"/>
        <end position="345"/>
    </location>
</feature>
<feature type="region of interest" description="Disordered" evidence="1">
    <location>
        <begin position="615"/>
        <end position="686"/>
    </location>
</feature>
<evidence type="ECO:0000256" key="2">
    <source>
        <dbReference type="SAM" id="Phobius"/>
    </source>
</evidence>
<dbReference type="PANTHER" id="PTHR22696:SF1">
    <property type="entry name" value="E3 UBIQUITIN-PROTEIN LIGASE RNF26"/>
    <property type="match status" value="1"/>
</dbReference>
<gene>
    <name evidence="3" type="ORF">P167DRAFT_604050</name>
</gene>
<dbReference type="Pfam" id="PF13920">
    <property type="entry name" value="zf-C3HC4_3"/>
    <property type="match status" value="1"/>
</dbReference>
<feature type="compositionally biased region" description="Basic residues" evidence="1">
    <location>
        <begin position="672"/>
        <end position="682"/>
    </location>
</feature>
<sequence>MAATTESIPQAQVTSTFWKSVQSFQREFLNLMSFGYLDDDAGVFAQDSQHTTNIGAASEAAVKVKDDILAAAESSKGVGNVFTYITSPWAVVCLFMAVLLNRTMIYASLRRPLRLPLRVRFLMRIIPILLCLHHTYNLLLAMRCQSSSIYRNGNPSGGLLWHVGHAGTWWMSDSQACQAVKMLPDDEWISTVAAWRGLSPPEDAGSDLEELSPPLGSLHMLWPLYETLCLSQFVEIFACAVTGRVPAAETGMTLLEHSLAFAEAEAQAKMRLFVIRPLITEGEEAMEGWTIPKVTKSEEEKSESKQEEEQRIKIYSGKNVALEVLYIALISALGHLTSHVLGIFNLQSRYRLLSTGVFGIAFLVGFAYALHRGGSSGVLDFPTVCVVGFIPHLLIFTGIAFCAVIYTFALTLSSLFPPPPSPARPSFKLGFDNLRANLTLRSVSINMADDFYTTLLKLGFMCLTAASEATYLNEGRGVQLPAWTWLESQKAKMLDSQRRMGVAGVRGSGSVGMIETGRGEGPYARERKDVKGLIGSQKTANGGKWSGAGEMVRGAGVVLVRFTTSWVYRALGRQRREPAVGIELVGGEELSENEPESEESSSLYNRFLRGGLWGETDESGDYTPGSNVGDDASTTSGYSDDEDDRSTIMLTDSEWESESECASGQTTPTQRSPHRRQNHHNHPPTFGEIFSTPHELATLLDPQTPEQRDQARVMARHLTSSQILTRSGYELSLEADRALLHPGQNEETTLESVLLHRRRETHAHDHDEEDDEGTGGPQCVVCQSAPRTILVWPCRCLALCEDCRVCLALNNFANCVTCRSPLEGFSRIYIP</sequence>
<evidence type="ECO:0000313" key="4">
    <source>
        <dbReference type="Proteomes" id="UP000277580"/>
    </source>
</evidence>
<dbReference type="STRING" id="1392247.A0A3N4L210"/>
<dbReference type="GO" id="GO:0016567">
    <property type="term" value="P:protein ubiquitination"/>
    <property type="evidence" value="ECO:0007669"/>
    <property type="project" value="TreeGrafter"/>
</dbReference>
<name>A0A3N4L210_9PEZI</name>
<feature type="transmembrane region" description="Helical" evidence="2">
    <location>
        <begin position="121"/>
        <end position="142"/>
    </location>
</feature>
<dbReference type="InParanoid" id="A0A3N4L210"/>
<dbReference type="OrthoDB" id="66726at2759"/>
<keyword evidence="2" id="KW-0472">Membrane</keyword>
<evidence type="ECO:0000313" key="3">
    <source>
        <dbReference type="EMBL" id="RPB14611.1"/>
    </source>
</evidence>
<dbReference type="AlphaFoldDB" id="A0A3N4L210"/>
<proteinExistence type="predicted"/>
<keyword evidence="2" id="KW-1133">Transmembrane helix</keyword>
<evidence type="ECO:0008006" key="5">
    <source>
        <dbReference type="Google" id="ProtNLM"/>
    </source>
</evidence>
<dbReference type="PANTHER" id="PTHR22696">
    <property type="entry name" value="E3 UBIQUITIN-PROTEIN LIGASE RNF26"/>
    <property type="match status" value="1"/>
</dbReference>